<evidence type="ECO:0000313" key="2">
    <source>
        <dbReference type="Proteomes" id="UP000314294"/>
    </source>
</evidence>
<sequence length="95" mass="11085">MRSLQNVPVRPQSVGVFLHRWSRDTRVSRFLLPASCFLLPVPGRLSLKNLFLFCGCLRSEVNGDEVMTNELQRSRWEIRGRHGEFREPPTSFKKL</sequence>
<name>A0A4Z2FM08_9TELE</name>
<dbReference type="EMBL" id="SRLO01001072">
    <property type="protein sequence ID" value="TNN41945.1"/>
    <property type="molecule type" value="Genomic_DNA"/>
</dbReference>
<evidence type="ECO:0000313" key="1">
    <source>
        <dbReference type="EMBL" id="TNN41945.1"/>
    </source>
</evidence>
<proteinExistence type="predicted"/>
<protein>
    <submittedName>
        <fullName evidence="1">Uncharacterized protein</fullName>
    </submittedName>
</protein>
<dbReference type="AlphaFoldDB" id="A0A4Z2FM08"/>
<comment type="caution">
    <text evidence="1">The sequence shown here is derived from an EMBL/GenBank/DDBJ whole genome shotgun (WGS) entry which is preliminary data.</text>
</comment>
<accession>A0A4Z2FM08</accession>
<dbReference type="Proteomes" id="UP000314294">
    <property type="component" value="Unassembled WGS sequence"/>
</dbReference>
<keyword evidence="2" id="KW-1185">Reference proteome</keyword>
<gene>
    <name evidence="1" type="ORF">EYF80_047903</name>
</gene>
<reference evidence="1 2" key="1">
    <citation type="submission" date="2019-03" db="EMBL/GenBank/DDBJ databases">
        <title>First draft genome of Liparis tanakae, snailfish: a comprehensive survey of snailfish specific genes.</title>
        <authorList>
            <person name="Kim W."/>
            <person name="Song I."/>
            <person name="Jeong J.-H."/>
            <person name="Kim D."/>
            <person name="Kim S."/>
            <person name="Ryu S."/>
            <person name="Song J.Y."/>
            <person name="Lee S.K."/>
        </authorList>
    </citation>
    <scope>NUCLEOTIDE SEQUENCE [LARGE SCALE GENOMIC DNA]</scope>
    <source>
        <tissue evidence="1">Muscle</tissue>
    </source>
</reference>
<organism evidence="1 2">
    <name type="scientific">Liparis tanakae</name>
    <name type="common">Tanaka's snailfish</name>
    <dbReference type="NCBI Taxonomy" id="230148"/>
    <lineage>
        <taxon>Eukaryota</taxon>
        <taxon>Metazoa</taxon>
        <taxon>Chordata</taxon>
        <taxon>Craniata</taxon>
        <taxon>Vertebrata</taxon>
        <taxon>Euteleostomi</taxon>
        <taxon>Actinopterygii</taxon>
        <taxon>Neopterygii</taxon>
        <taxon>Teleostei</taxon>
        <taxon>Neoteleostei</taxon>
        <taxon>Acanthomorphata</taxon>
        <taxon>Eupercaria</taxon>
        <taxon>Perciformes</taxon>
        <taxon>Cottioidei</taxon>
        <taxon>Cottales</taxon>
        <taxon>Liparidae</taxon>
        <taxon>Liparis</taxon>
    </lineage>
</organism>